<gene>
    <name evidence="3" type="ORF">BVC80_1837g303</name>
</gene>
<dbReference type="InParanoid" id="A0A200R464"/>
<dbReference type="PANTHER" id="PTHR35280:SF1">
    <property type="entry name" value="F17L21.9"/>
    <property type="match status" value="1"/>
</dbReference>
<dbReference type="STRING" id="56857.A0A200R464"/>
<dbReference type="PANTHER" id="PTHR35280">
    <property type="entry name" value="F17L21.9"/>
    <property type="match status" value="1"/>
</dbReference>
<reference evidence="3 4" key="1">
    <citation type="journal article" date="2017" name="Mol. Plant">
        <title>The Genome of Medicinal Plant Macleaya cordata Provides New Insights into Benzylisoquinoline Alkaloids Metabolism.</title>
        <authorList>
            <person name="Liu X."/>
            <person name="Liu Y."/>
            <person name="Huang P."/>
            <person name="Ma Y."/>
            <person name="Qing Z."/>
            <person name="Tang Q."/>
            <person name="Cao H."/>
            <person name="Cheng P."/>
            <person name="Zheng Y."/>
            <person name="Yuan Z."/>
            <person name="Zhou Y."/>
            <person name="Liu J."/>
            <person name="Tang Z."/>
            <person name="Zhuo Y."/>
            <person name="Zhang Y."/>
            <person name="Yu L."/>
            <person name="Huang J."/>
            <person name="Yang P."/>
            <person name="Peng Q."/>
            <person name="Zhang J."/>
            <person name="Jiang W."/>
            <person name="Zhang Z."/>
            <person name="Lin K."/>
            <person name="Ro D.K."/>
            <person name="Chen X."/>
            <person name="Xiong X."/>
            <person name="Shang Y."/>
            <person name="Huang S."/>
            <person name="Zeng J."/>
        </authorList>
    </citation>
    <scope>NUCLEOTIDE SEQUENCE [LARGE SCALE GENOMIC DNA]</scope>
    <source>
        <strain evidence="4">cv. BLH2017</strain>
        <tissue evidence="3">Root</tissue>
    </source>
</reference>
<feature type="compositionally biased region" description="Basic and acidic residues" evidence="1">
    <location>
        <begin position="38"/>
        <end position="48"/>
    </location>
</feature>
<organism evidence="3 4">
    <name type="scientific">Macleaya cordata</name>
    <name type="common">Five-seeded plume-poppy</name>
    <name type="synonym">Bocconia cordata</name>
    <dbReference type="NCBI Taxonomy" id="56857"/>
    <lineage>
        <taxon>Eukaryota</taxon>
        <taxon>Viridiplantae</taxon>
        <taxon>Streptophyta</taxon>
        <taxon>Embryophyta</taxon>
        <taxon>Tracheophyta</taxon>
        <taxon>Spermatophyta</taxon>
        <taxon>Magnoliopsida</taxon>
        <taxon>Ranunculales</taxon>
        <taxon>Papaveraceae</taxon>
        <taxon>Papaveroideae</taxon>
        <taxon>Macleaya</taxon>
    </lineage>
</organism>
<dbReference type="Proteomes" id="UP000195402">
    <property type="component" value="Unassembled WGS sequence"/>
</dbReference>
<dbReference type="AlphaFoldDB" id="A0A200R464"/>
<feature type="transmembrane region" description="Helical" evidence="2">
    <location>
        <begin position="135"/>
        <end position="153"/>
    </location>
</feature>
<dbReference type="OMA" id="DETVHEP"/>
<evidence type="ECO:0000313" key="3">
    <source>
        <dbReference type="EMBL" id="OVA17480.1"/>
    </source>
</evidence>
<evidence type="ECO:0000256" key="1">
    <source>
        <dbReference type="SAM" id="MobiDB-lite"/>
    </source>
</evidence>
<dbReference type="OrthoDB" id="782808at2759"/>
<keyword evidence="2" id="KW-1133">Transmembrane helix</keyword>
<name>A0A200R464_MACCD</name>
<evidence type="ECO:0000256" key="2">
    <source>
        <dbReference type="SAM" id="Phobius"/>
    </source>
</evidence>
<feature type="compositionally biased region" description="Basic and acidic residues" evidence="1">
    <location>
        <begin position="96"/>
        <end position="115"/>
    </location>
</feature>
<evidence type="ECO:0000313" key="4">
    <source>
        <dbReference type="Proteomes" id="UP000195402"/>
    </source>
</evidence>
<feature type="region of interest" description="Disordered" evidence="1">
    <location>
        <begin position="38"/>
        <end position="67"/>
    </location>
</feature>
<sequence>MEASSDRYQRMEVVTEKEKEKEDKKKVELIHLAIQQLIEEKKNSDKKTTTKTVLSADDHDHDDDEDEDHLLLSRLLSQVELLKEDNNSKLPNELLAETKEPPSSGDDVKVEKKDEKEMGTEEIVKELRKLKRQNTVTHWLLSVMIFLTVAWQLSEVSLILTVKDTLRNPFKSVGDLIKGAINGSGAKIGERNNNEIDCAAAAAAAKSSLSNCCSQLETPSLPPLKIPDFPRMDLPVLGLNNGGGPDED</sequence>
<feature type="region of interest" description="Disordered" evidence="1">
    <location>
        <begin position="1"/>
        <end position="24"/>
    </location>
</feature>
<comment type="caution">
    <text evidence="3">The sequence shown here is derived from an EMBL/GenBank/DDBJ whole genome shotgun (WGS) entry which is preliminary data.</text>
</comment>
<keyword evidence="2" id="KW-0812">Transmembrane</keyword>
<accession>A0A200R464</accession>
<keyword evidence="4" id="KW-1185">Reference proteome</keyword>
<feature type="region of interest" description="Disordered" evidence="1">
    <location>
        <begin position="87"/>
        <end position="115"/>
    </location>
</feature>
<dbReference type="EMBL" id="MVGT01000438">
    <property type="protein sequence ID" value="OVA17480.1"/>
    <property type="molecule type" value="Genomic_DNA"/>
</dbReference>
<proteinExistence type="predicted"/>
<protein>
    <submittedName>
        <fullName evidence="3">Uncharacterized protein</fullName>
    </submittedName>
</protein>
<keyword evidence="2" id="KW-0472">Membrane</keyword>